<evidence type="ECO:0000256" key="10">
    <source>
        <dbReference type="ARBA" id="ARBA00023062"/>
    </source>
</evidence>
<dbReference type="SUPFAM" id="SSF47598">
    <property type="entry name" value="Ribbon-helix-helix"/>
    <property type="match status" value="1"/>
</dbReference>
<dbReference type="Pfam" id="PF21775">
    <property type="entry name" value="PutA_1st"/>
    <property type="match status" value="1"/>
</dbReference>
<feature type="region of interest" description="Disordered" evidence="20">
    <location>
        <begin position="51"/>
        <end position="72"/>
    </location>
</feature>
<dbReference type="Gene3D" id="3.40.605.10">
    <property type="entry name" value="Aldehyde Dehydrogenase, Chain A, domain 1"/>
    <property type="match status" value="1"/>
</dbReference>
<dbReference type="PIRSF" id="PIRSF000197">
    <property type="entry name" value="Bifunct_PutA"/>
    <property type="match status" value="1"/>
</dbReference>
<organism evidence="26 27">
    <name type="scientific">Bordetella genomosp. 12</name>
    <dbReference type="NCBI Taxonomy" id="463035"/>
    <lineage>
        <taxon>Bacteria</taxon>
        <taxon>Pseudomonadati</taxon>
        <taxon>Pseudomonadota</taxon>
        <taxon>Betaproteobacteria</taxon>
        <taxon>Burkholderiales</taxon>
        <taxon>Alcaligenaceae</taxon>
        <taxon>Bordetella</taxon>
    </lineage>
</organism>
<dbReference type="Gene3D" id="1.20.5.550">
    <property type="entry name" value="Single Helix bin"/>
    <property type="match status" value="1"/>
</dbReference>
<dbReference type="Pfam" id="PF14850">
    <property type="entry name" value="Pro_dh-DNA_bdg"/>
    <property type="match status" value="1"/>
</dbReference>
<dbReference type="Gene3D" id="3.40.309.10">
    <property type="entry name" value="Aldehyde Dehydrogenase, Chain A, domain 2"/>
    <property type="match status" value="1"/>
</dbReference>
<evidence type="ECO:0000256" key="6">
    <source>
        <dbReference type="ARBA" id="ARBA00022827"/>
    </source>
</evidence>
<evidence type="ECO:0000259" key="22">
    <source>
        <dbReference type="Pfam" id="PF01619"/>
    </source>
</evidence>
<dbReference type="GO" id="GO:0003700">
    <property type="term" value="F:DNA-binding transcription factor activity"/>
    <property type="evidence" value="ECO:0007669"/>
    <property type="project" value="InterPro"/>
</dbReference>
<keyword evidence="7 18" id="KW-0560">Oxidoreductase</keyword>
<keyword evidence="11 18" id="KW-0238">DNA-binding</keyword>
<evidence type="ECO:0000259" key="21">
    <source>
        <dbReference type="Pfam" id="PF00171"/>
    </source>
</evidence>
<dbReference type="AlphaFoldDB" id="A0A261VK09"/>
<dbReference type="GO" id="GO:0009898">
    <property type="term" value="C:cytoplasmic side of plasma membrane"/>
    <property type="evidence" value="ECO:0007669"/>
    <property type="project" value="TreeGrafter"/>
</dbReference>
<comment type="similarity">
    <text evidence="17 18">In the C-terminal section; belongs to the aldehyde dehydrogenase family.</text>
</comment>
<feature type="domain" description="Aldehyde dehydrogenase" evidence="21">
    <location>
        <begin position="647"/>
        <end position="1090"/>
    </location>
</feature>
<keyword evidence="5 18" id="KW-0285">Flavoprotein</keyword>
<keyword evidence="27" id="KW-1185">Reference proteome</keyword>
<evidence type="ECO:0000256" key="12">
    <source>
        <dbReference type="ARBA" id="ARBA00023163"/>
    </source>
</evidence>
<dbReference type="PANTHER" id="PTHR42862">
    <property type="entry name" value="DELTA-1-PYRROLINE-5-CARBOXYLATE DEHYDROGENASE 1, ISOFORM A-RELATED"/>
    <property type="match status" value="1"/>
</dbReference>
<evidence type="ECO:0000256" key="9">
    <source>
        <dbReference type="ARBA" id="ARBA00023027"/>
    </source>
</evidence>
<dbReference type="FunFam" id="1.20.5.460:FF:000001">
    <property type="entry name" value="Bifunctional protein PutA"/>
    <property type="match status" value="1"/>
</dbReference>
<feature type="domain" description="PutA RHH" evidence="25">
    <location>
        <begin position="11"/>
        <end position="43"/>
    </location>
</feature>
<comment type="pathway">
    <text evidence="2 18">Amino-acid degradation; L-proline degradation into L-glutamate; L-glutamate from L-proline: step 1/2.</text>
</comment>
<dbReference type="InterPro" id="IPR010985">
    <property type="entry name" value="Ribbon_hlx_hlx"/>
</dbReference>
<dbReference type="Pfam" id="PF18327">
    <property type="entry name" value="PRODH"/>
    <property type="match status" value="1"/>
</dbReference>
<keyword evidence="6 18" id="KW-0274">FAD</keyword>
<keyword evidence="9 18" id="KW-0520">NAD</keyword>
<dbReference type="RefSeq" id="WP_094812163.1">
    <property type="nucleotide sequence ID" value="NZ_NEVU01000002.1"/>
</dbReference>
<dbReference type="FunFam" id="3.40.605.10:FF:000017">
    <property type="entry name" value="Bifunctional protein PutA"/>
    <property type="match status" value="1"/>
</dbReference>
<evidence type="ECO:0000256" key="13">
    <source>
        <dbReference type="ARBA" id="ARBA00023268"/>
    </source>
</evidence>
<dbReference type="InterPro" id="IPR024082">
    <property type="entry name" value="PRODH_PutA_dom_II"/>
</dbReference>
<dbReference type="FunFam" id="3.40.309.10:FF:000005">
    <property type="entry name" value="1-pyrroline-5-carboxylate dehydrogenase 1"/>
    <property type="match status" value="1"/>
</dbReference>
<evidence type="ECO:0000256" key="3">
    <source>
        <dbReference type="ARBA" id="ARBA00004786"/>
    </source>
</evidence>
<protein>
    <recommendedName>
        <fullName evidence="18">Bifunctional protein PutA</fullName>
    </recommendedName>
    <domain>
        <recommendedName>
            <fullName evidence="18">Proline dehydrogenase</fullName>
            <ecNumber evidence="18">1.5.5.2</ecNumber>
        </recommendedName>
        <alternativeName>
            <fullName evidence="18">Proline oxidase</fullName>
        </alternativeName>
    </domain>
    <domain>
        <recommendedName>
            <fullName evidence="18">Delta-1-pyrroline-5-carboxylate dehydrogenase</fullName>
            <shortName evidence="18">P5C dehydrogenase</shortName>
            <ecNumber evidence="18">1.2.1.88</ecNumber>
        </recommendedName>
        <alternativeName>
            <fullName evidence="18">L-glutamate gamma-semialdehyde dehydrogenase</fullName>
        </alternativeName>
    </domain>
</protein>
<dbReference type="SUPFAM" id="SSF81935">
    <property type="entry name" value="N-terminal domain of bifunctional PutA protein"/>
    <property type="match status" value="1"/>
</dbReference>
<dbReference type="InterPro" id="IPR050485">
    <property type="entry name" value="Proline_metab_enzyme"/>
</dbReference>
<evidence type="ECO:0000256" key="17">
    <source>
        <dbReference type="ARBA" id="ARBA00060911"/>
    </source>
</evidence>
<evidence type="ECO:0000256" key="18">
    <source>
        <dbReference type="PIRNR" id="PIRNR000197"/>
    </source>
</evidence>
<evidence type="ECO:0000256" key="8">
    <source>
        <dbReference type="ARBA" id="ARBA00023015"/>
    </source>
</evidence>
<accession>A0A261VK09</accession>
<evidence type="ECO:0000256" key="19">
    <source>
        <dbReference type="PIRSR" id="PIRSR000197-1"/>
    </source>
</evidence>
<dbReference type="Gene3D" id="1.10.1220.10">
    <property type="entry name" value="Met repressor-like"/>
    <property type="match status" value="1"/>
</dbReference>
<keyword evidence="4 18" id="KW-0678">Repressor</keyword>
<dbReference type="GO" id="GO:0004657">
    <property type="term" value="F:proline dehydrogenase activity"/>
    <property type="evidence" value="ECO:0007669"/>
    <property type="project" value="UniProtKB-UniRule"/>
</dbReference>
<keyword evidence="8 18" id="KW-0805">Transcription regulation</keyword>
<evidence type="ECO:0000259" key="25">
    <source>
        <dbReference type="Pfam" id="PF21775"/>
    </source>
</evidence>
<dbReference type="SUPFAM" id="SSF51730">
    <property type="entry name" value="FAD-linked oxidoreductase"/>
    <property type="match status" value="1"/>
</dbReference>
<comment type="cofactor">
    <cofactor evidence="1 18">
        <name>FAD</name>
        <dbReference type="ChEBI" id="CHEBI:57692"/>
    </cofactor>
</comment>
<evidence type="ECO:0000256" key="4">
    <source>
        <dbReference type="ARBA" id="ARBA00022491"/>
    </source>
</evidence>
<evidence type="ECO:0000256" key="14">
    <source>
        <dbReference type="ARBA" id="ARBA00048142"/>
    </source>
</evidence>
<dbReference type="InterPro" id="IPR016161">
    <property type="entry name" value="Ald_DH/histidinol_DH"/>
</dbReference>
<comment type="pathway">
    <text evidence="3 18">Amino-acid degradation; L-proline degradation into L-glutamate; L-glutamate from L-proline: step 2/2.</text>
</comment>
<dbReference type="GO" id="GO:0003677">
    <property type="term" value="F:DNA binding"/>
    <property type="evidence" value="ECO:0007669"/>
    <property type="project" value="UniProtKB-KW"/>
</dbReference>
<dbReference type="FunFam" id="3.20.20.220:FF:000004">
    <property type="entry name" value="Bifunctional protein PutA"/>
    <property type="match status" value="1"/>
</dbReference>
<feature type="compositionally biased region" description="Basic and acidic residues" evidence="20">
    <location>
        <begin position="51"/>
        <end position="60"/>
    </location>
</feature>
<evidence type="ECO:0000256" key="1">
    <source>
        <dbReference type="ARBA" id="ARBA00001974"/>
    </source>
</evidence>
<dbReference type="InterPro" id="IPR041349">
    <property type="entry name" value="PRODH"/>
</dbReference>
<keyword evidence="13" id="KW-0511">Multifunctional enzyme</keyword>
<dbReference type="Pfam" id="PF00171">
    <property type="entry name" value="Aldedh"/>
    <property type="match status" value="1"/>
</dbReference>
<dbReference type="SUPFAM" id="SSF53720">
    <property type="entry name" value="ALDH-like"/>
    <property type="match status" value="1"/>
</dbReference>
<reference evidence="27" key="1">
    <citation type="submission" date="2017-05" db="EMBL/GenBank/DDBJ databases">
        <title>Complete and WGS of Bordetella genogroups.</title>
        <authorList>
            <person name="Spilker T."/>
            <person name="Lipuma J."/>
        </authorList>
    </citation>
    <scope>NUCLEOTIDE SEQUENCE [LARGE SCALE GENOMIC DNA]</scope>
    <source>
        <strain evidence="27">AU6712</strain>
    </source>
</reference>
<feature type="domain" description="Proline utilization A proline dehydrogenase N-terminal" evidence="24">
    <location>
        <begin position="86"/>
        <end position="131"/>
    </location>
</feature>
<dbReference type="InterPro" id="IPR029041">
    <property type="entry name" value="FAD-linked_oxidoreductase-like"/>
</dbReference>
<comment type="catalytic activity">
    <reaction evidence="14 18">
        <text>L-glutamate 5-semialdehyde + NAD(+) + H2O = L-glutamate + NADH + 2 H(+)</text>
        <dbReference type="Rhea" id="RHEA:30235"/>
        <dbReference type="ChEBI" id="CHEBI:15377"/>
        <dbReference type="ChEBI" id="CHEBI:15378"/>
        <dbReference type="ChEBI" id="CHEBI:29985"/>
        <dbReference type="ChEBI" id="CHEBI:57540"/>
        <dbReference type="ChEBI" id="CHEBI:57945"/>
        <dbReference type="ChEBI" id="CHEBI:58066"/>
        <dbReference type="EC" id="1.2.1.88"/>
    </reaction>
</comment>
<dbReference type="InterPro" id="IPR025703">
    <property type="entry name" value="Bifunct_PutA"/>
</dbReference>
<evidence type="ECO:0000256" key="2">
    <source>
        <dbReference type="ARBA" id="ARBA00004739"/>
    </source>
</evidence>
<dbReference type="NCBIfam" id="NF008772">
    <property type="entry name" value="PRK11809.1"/>
    <property type="match status" value="1"/>
</dbReference>
<dbReference type="InterPro" id="IPR002872">
    <property type="entry name" value="Proline_DH_dom"/>
</dbReference>
<dbReference type="GO" id="GO:0010133">
    <property type="term" value="P:L-proline catabolic process to L-glutamate"/>
    <property type="evidence" value="ECO:0007669"/>
    <property type="project" value="UniProtKB-UniRule"/>
</dbReference>
<dbReference type="EC" id="1.2.1.88" evidence="18"/>
<evidence type="ECO:0000259" key="24">
    <source>
        <dbReference type="Pfam" id="PF18327"/>
    </source>
</evidence>
<dbReference type="EMBL" id="NEVU01000002">
    <property type="protein sequence ID" value="OZI74476.1"/>
    <property type="molecule type" value="Genomic_DNA"/>
</dbReference>
<dbReference type="InterPro" id="IPR024089">
    <property type="entry name" value="PRODH_PutA_dom_I/II"/>
</dbReference>
<comment type="similarity">
    <text evidence="16 18">In the N-terminal section; belongs to the proline dehydrogenase family.</text>
</comment>
<dbReference type="InterPro" id="IPR016162">
    <property type="entry name" value="Ald_DH_N"/>
</dbReference>
<dbReference type="InterPro" id="IPR048798">
    <property type="entry name" value="PutA_RHH"/>
</dbReference>
<feature type="domain" description="Proline dehydrogenase PutA" evidence="23">
    <location>
        <begin position="139"/>
        <end position="250"/>
    </location>
</feature>
<dbReference type="InterPro" id="IPR013321">
    <property type="entry name" value="Arc_rbn_hlx_hlx"/>
</dbReference>
<evidence type="ECO:0000256" key="7">
    <source>
        <dbReference type="ARBA" id="ARBA00023002"/>
    </source>
</evidence>
<dbReference type="OrthoDB" id="6187633at2"/>
<evidence type="ECO:0000256" key="20">
    <source>
        <dbReference type="SAM" id="MobiDB-lite"/>
    </source>
</evidence>
<evidence type="ECO:0000256" key="16">
    <source>
        <dbReference type="ARBA" id="ARBA00060889"/>
    </source>
</evidence>
<dbReference type="UniPathway" id="UPA00261">
    <property type="reaction ID" value="UER00373"/>
</dbReference>
<evidence type="ECO:0000256" key="5">
    <source>
        <dbReference type="ARBA" id="ARBA00022630"/>
    </source>
</evidence>
<dbReference type="InterPro" id="IPR016163">
    <property type="entry name" value="Ald_DH_C"/>
</dbReference>
<dbReference type="InterPro" id="IPR024090">
    <property type="entry name" value="PRODH_PutA_dom_I"/>
</dbReference>
<comment type="catalytic activity">
    <reaction evidence="15 18">
        <text>L-proline + a quinone = (S)-1-pyrroline-5-carboxylate + a quinol + H(+)</text>
        <dbReference type="Rhea" id="RHEA:23784"/>
        <dbReference type="ChEBI" id="CHEBI:15378"/>
        <dbReference type="ChEBI" id="CHEBI:17388"/>
        <dbReference type="ChEBI" id="CHEBI:24646"/>
        <dbReference type="ChEBI" id="CHEBI:60039"/>
        <dbReference type="ChEBI" id="CHEBI:132124"/>
        <dbReference type="EC" id="1.5.5.2"/>
    </reaction>
</comment>
<feature type="active site" evidence="19">
    <location>
        <position position="907"/>
    </location>
</feature>
<dbReference type="GO" id="GO:0003842">
    <property type="term" value="F:L-glutamate gamma-semialdehyde dehydrogenase activity"/>
    <property type="evidence" value="ECO:0007669"/>
    <property type="project" value="UniProtKB-UniRule"/>
</dbReference>
<comment type="function">
    <text evidence="18">Oxidizes proline to glutamate for use as a carbon and nitrogen source.</text>
</comment>
<proteinExistence type="inferred from homology"/>
<keyword evidence="12 18" id="KW-0804">Transcription</keyword>
<gene>
    <name evidence="26" type="primary">putA</name>
    <name evidence="26" type="ORF">CAL22_08380</name>
</gene>
<dbReference type="PROSITE" id="PS00070">
    <property type="entry name" value="ALDEHYDE_DEHYDR_CYS"/>
    <property type="match status" value="1"/>
</dbReference>
<evidence type="ECO:0000313" key="27">
    <source>
        <dbReference type="Proteomes" id="UP000216429"/>
    </source>
</evidence>
<evidence type="ECO:0000256" key="15">
    <source>
        <dbReference type="ARBA" id="ARBA00048779"/>
    </source>
</evidence>
<dbReference type="NCBIfam" id="NF008869">
    <property type="entry name" value="PRK11904.1"/>
    <property type="match status" value="1"/>
</dbReference>
<dbReference type="Proteomes" id="UP000216429">
    <property type="component" value="Unassembled WGS sequence"/>
</dbReference>
<keyword evidence="10 18" id="KW-0642">Proline metabolism</keyword>
<evidence type="ECO:0000256" key="11">
    <source>
        <dbReference type="ARBA" id="ARBA00023125"/>
    </source>
</evidence>
<dbReference type="NCBIfam" id="TIGR01238">
    <property type="entry name" value="D1pyr5carbox3"/>
    <property type="match status" value="1"/>
</dbReference>
<evidence type="ECO:0000259" key="23">
    <source>
        <dbReference type="Pfam" id="PF14850"/>
    </source>
</evidence>
<sequence>MASTTLGVKVDDALRDRLKAAAQKLQCTPHWLHKQALVAYLEKIERGHLPPEMAHLGRDDEGTEESFDAGPTPPFYEFGQDVQPQSVLRAAITAAYRRPEPECVPLLLGQARMPQLEKIHAMAAGLVQTLRDKRTGGGVEGLIQEFSLSSQEGVALMCLAEALLRIPDRATRDALIRDKVARGDWRSHMGGSQSLFVNAATWGLMITGKLVAVSSEQSLSRALTRLIGKGGEPLVRKGVNMAMRMMGEQFVSGQTISEALANNRKLEARGFRYSYDMLGEAATTAQDADRYNAAYEQAIHAIGKAAAGRGIYEGPGISIKLSALHPRYARAQRERVIRELLPRIRHLAILARQYDIGLNIDAEEADRLEISLDLLEALCFTPELEGWSGIGFVIQAYQKRAPFVIDYVVDLARRSGHRLMIRLVKGAYWDSEIKRAQVDGLEGYPVYTRKVYTDVAYLACARKLLAAPEAVYPQFATHNAYTVAAIYHLAGQNYYPGQYEFQCLHGMGEPLYDEVVGPLAQGKLNRPCRIYAPVGTHETLLAYLVRRLLENGANTSFVNLIGDDSIPVEQLVADPVQTAARIVPLGAPHEKIPLPRELYGPARANSAGLDLSNEHRLGSLSAALQAGAATPWRAMPLLGEAEPGWDESRAMDVLNPADQRDVVGRVIEADERTVEAALRAAANAAPIWQSTPVQERAQCLRRAAQLLEEQMQTLLGLIVREAGKTLANAIAEVREAVDFLRYYADQVEREFDNDTHRPLGPVLCISPWNFPLAIFTGQVAAALAAGNTVLAKPAEQTPLIAAQAVGILRAAGIPPGAVQLLPGRGETVGAQLVAHPIVRGVMFTGSTEVARLIARQLADRLDDRGHTIPLIAETGGQNAMVVDSSALAEQVVADVLISAFDSAGQRCSALRLLCVQEDSADHVITMLRGAMRELRMGNPDRLSTDVGPVIDPEARQNILRHIDAMRSAGHEVVQIDGAPECRFGNFVAPTLIEIAAVAELKREVFGPVLHVLRYARDDLDRVIEDINATGYGLTFGVHTRIDETVARVAESVQAGNIYVNRNIVGAVVGVQPFGGEHLSGTGPKAGGPLYLYRLLSLRPAGLPPALAGAGEMPVDVSLPGPTGETNTYRAEPRGAVYCVAATALGARAQWEAARLTGNLAWFADTPGAREWLASLDPALRDERVAVLEDSEVDAADFQAVLFEGDGDALRHLNQRIARREGPILAVHGLSPDEVAAGVAYAPERLLNERAISINTAAAGGNASLMTIG</sequence>
<dbReference type="CDD" id="cd07125">
    <property type="entry name" value="ALDH_PutA-P5CDH"/>
    <property type="match status" value="1"/>
</dbReference>
<dbReference type="InterPro" id="IPR016160">
    <property type="entry name" value="Ald_DH_CS_CYS"/>
</dbReference>
<dbReference type="InterPro" id="IPR015590">
    <property type="entry name" value="Aldehyde_DH_dom"/>
</dbReference>
<dbReference type="EC" id="1.5.5.2" evidence="18"/>
<feature type="domain" description="Proline dehydrogenase" evidence="22">
    <location>
        <begin position="260"/>
        <end position="559"/>
    </location>
</feature>
<dbReference type="Pfam" id="PF01619">
    <property type="entry name" value="Pro_dh"/>
    <property type="match status" value="1"/>
</dbReference>
<feature type="active site" evidence="19">
    <location>
        <position position="873"/>
    </location>
</feature>
<dbReference type="Gene3D" id="3.20.20.220">
    <property type="match status" value="1"/>
</dbReference>
<name>A0A261VK09_9BORD</name>
<evidence type="ECO:0000313" key="26">
    <source>
        <dbReference type="EMBL" id="OZI74476.1"/>
    </source>
</evidence>
<dbReference type="InterPro" id="IPR005933">
    <property type="entry name" value="PutA_C"/>
</dbReference>
<dbReference type="PANTHER" id="PTHR42862:SF1">
    <property type="entry name" value="DELTA-1-PYRROLINE-5-CARBOXYLATE DEHYDROGENASE 2, ISOFORM A-RELATED"/>
    <property type="match status" value="1"/>
</dbReference>
<dbReference type="Gene3D" id="1.20.5.460">
    <property type="entry name" value="Single helix bin"/>
    <property type="match status" value="1"/>
</dbReference>
<comment type="caution">
    <text evidence="26">The sequence shown here is derived from an EMBL/GenBank/DDBJ whole genome shotgun (WGS) entry which is preliminary data.</text>
</comment>